<proteinExistence type="predicted"/>
<sequence length="260" mass="30177">MRKIGIMLLMLLFVASCKPKVKLPEGAPAYLKTKDLIEKVKAESLPFETLVLEGKGRYQSGSSKQSFRFEMRIAKDSLIWVDLADPFLGLKVARGLISQEEVAYYNRLERNYQKGSSSEIAQKIGFRFDFQPLMSVLSASFLDWNQNWYQDYQPGVYQLVNYPLNADQIPPSPEYPLMTQSFSAKSYRPSSFRFQRPQEGQNLVIRLDSYQNFGEILFPAQMHFEYLEKSEIIIDLEITDLKRNESLSYPFRIPGNYEQL</sequence>
<dbReference type="Gene3D" id="2.50.20.10">
    <property type="entry name" value="Lipoprotein localisation LolA/LolB/LppX"/>
    <property type="match status" value="1"/>
</dbReference>
<organism evidence="1 2">
    <name type="scientific">Croceimicrobium hydrocarbonivorans</name>
    <dbReference type="NCBI Taxonomy" id="2761580"/>
    <lineage>
        <taxon>Bacteria</taxon>
        <taxon>Pseudomonadati</taxon>
        <taxon>Bacteroidota</taxon>
        <taxon>Flavobacteriia</taxon>
        <taxon>Flavobacteriales</taxon>
        <taxon>Owenweeksiaceae</taxon>
        <taxon>Croceimicrobium</taxon>
    </lineage>
</organism>
<protein>
    <submittedName>
        <fullName evidence="1">DUF4292 domain-containing protein</fullName>
    </submittedName>
</protein>
<dbReference type="RefSeq" id="WP_210760432.1">
    <property type="nucleotide sequence ID" value="NZ_CP060139.1"/>
</dbReference>
<dbReference type="EMBL" id="CP060139">
    <property type="protein sequence ID" value="QNR25906.1"/>
    <property type="molecule type" value="Genomic_DNA"/>
</dbReference>
<evidence type="ECO:0000313" key="1">
    <source>
        <dbReference type="EMBL" id="QNR25906.1"/>
    </source>
</evidence>
<dbReference type="Pfam" id="PF14125">
    <property type="entry name" value="DUF4292"/>
    <property type="match status" value="1"/>
</dbReference>
<name>A0A7H0VJK8_9FLAO</name>
<dbReference type="KEGG" id="chyd:H4K34_08695"/>
<dbReference type="AlphaFoldDB" id="A0A7H0VJK8"/>
<gene>
    <name evidence="1" type="ORF">H4K34_08695</name>
</gene>
<dbReference type="Proteomes" id="UP000516305">
    <property type="component" value="Chromosome"/>
</dbReference>
<dbReference type="InterPro" id="IPR025634">
    <property type="entry name" value="DUF4292"/>
</dbReference>
<reference evidence="1 2" key="1">
    <citation type="submission" date="2020-08" db="EMBL/GenBank/DDBJ databases">
        <title>Croceimicrobium hydrocarbonivorans gen. nov., sp. nov., a novel marine bacterium isolated from a bacterial consortium that degrades polyethylene terephthalate.</title>
        <authorList>
            <person name="Liu R."/>
        </authorList>
    </citation>
    <scope>NUCLEOTIDE SEQUENCE [LARGE SCALE GENOMIC DNA]</scope>
    <source>
        <strain evidence="1 2">A20-9</strain>
    </source>
</reference>
<keyword evidence="2" id="KW-1185">Reference proteome</keyword>
<evidence type="ECO:0000313" key="2">
    <source>
        <dbReference type="Proteomes" id="UP000516305"/>
    </source>
</evidence>
<dbReference type="PROSITE" id="PS51257">
    <property type="entry name" value="PROKAR_LIPOPROTEIN"/>
    <property type="match status" value="1"/>
</dbReference>
<accession>A0A7H0VJK8</accession>